<keyword evidence="2" id="KW-1185">Reference proteome</keyword>
<reference evidence="1 2" key="1">
    <citation type="submission" date="2022-05" db="EMBL/GenBank/DDBJ databases">
        <authorList>
            <consortium name="Genoscope - CEA"/>
            <person name="William W."/>
        </authorList>
    </citation>
    <scope>NUCLEOTIDE SEQUENCE [LARGE SCALE GENOMIC DNA]</scope>
</reference>
<comment type="caution">
    <text evidence="1">The sequence shown here is derived from an EMBL/GenBank/DDBJ whole genome shotgun (WGS) entry which is preliminary data.</text>
</comment>
<organism evidence="1 2">
    <name type="scientific">Porites evermanni</name>
    <dbReference type="NCBI Taxonomy" id="104178"/>
    <lineage>
        <taxon>Eukaryota</taxon>
        <taxon>Metazoa</taxon>
        <taxon>Cnidaria</taxon>
        <taxon>Anthozoa</taxon>
        <taxon>Hexacorallia</taxon>
        <taxon>Scleractinia</taxon>
        <taxon>Fungiina</taxon>
        <taxon>Poritidae</taxon>
        <taxon>Porites</taxon>
    </lineage>
</organism>
<accession>A0ABN8LMV4</accession>
<sequence>MRERRESLPFLSFLHRRERPLLAAQAIADIRKSVADRLQLGFVTSREKLASVITALPTLSVHVTRYAVDPDAFPATIASVAPACYSRHVVSMNHAVMICVFSGKIVMVKAVLITLTALVVKRAVVRSVQTARIASVGPVRRKAIVKFQKAVVVGLVKVQIAIYTSS</sequence>
<proteinExistence type="predicted"/>
<dbReference type="Proteomes" id="UP001159427">
    <property type="component" value="Unassembled WGS sequence"/>
</dbReference>
<gene>
    <name evidence="1" type="ORF">PEVE_00034377</name>
</gene>
<dbReference type="EMBL" id="CALNXI010000052">
    <property type="protein sequence ID" value="CAH3017002.1"/>
    <property type="molecule type" value="Genomic_DNA"/>
</dbReference>
<evidence type="ECO:0000313" key="2">
    <source>
        <dbReference type="Proteomes" id="UP001159427"/>
    </source>
</evidence>
<name>A0ABN8LMV4_9CNID</name>
<evidence type="ECO:0000313" key="1">
    <source>
        <dbReference type="EMBL" id="CAH3017002.1"/>
    </source>
</evidence>
<protein>
    <submittedName>
        <fullName evidence="1">Uncharacterized protein</fullName>
    </submittedName>
</protein>